<keyword evidence="3" id="KW-0547">Nucleotide-binding</keyword>
<feature type="region of interest" description="Disordered" evidence="8">
    <location>
        <begin position="394"/>
        <end position="424"/>
    </location>
</feature>
<proteinExistence type="inferred from homology"/>
<evidence type="ECO:0000256" key="3">
    <source>
        <dbReference type="ARBA" id="ARBA00022741"/>
    </source>
</evidence>
<evidence type="ECO:0000256" key="9">
    <source>
        <dbReference type="SAM" id="SignalP"/>
    </source>
</evidence>
<feature type="chain" id="PRO_5044812462" description="Guanylate cyclase domain-containing protein" evidence="9">
    <location>
        <begin position="26"/>
        <end position="678"/>
    </location>
</feature>
<dbReference type="Gene3D" id="3.30.70.1230">
    <property type="entry name" value="Nucleotide cyclase"/>
    <property type="match status" value="1"/>
</dbReference>
<evidence type="ECO:0000313" key="11">
    <source>
        <dbReference type="EMBL" id="KAL3823762.1"/>
    </source>
</evidence>
<sequence length="678" mass="75378">MNQFRQNLPFVAGCLLSSLVGSALTLAVIELQRKSTCDDMHESNTPNDDAKERLSDYVDGDGDGVGGDDDDSTSSNEGKDGLDDCHEERANTYHNSHHPKLGRGMTRPSYARGFSDVDGENRHSIASIASVNSEKSFRYAKSGTNVVVLSEENEGSEEDLCVREVQEFDEHVLSKLTSLEESKLLLHRTRAVSSLASRLMAAPDEETCYEVASRLLVPLFRVDRCSYVFLKDAEHIIVKGMAVKKRGYAEKMGPDVGKFGGIVKPIKDSMVGLCAKTLQQQYCPRTKDSKFEIQRMMHTKGINTILVTPILVNNNNFSGAIVISMKQEDAFREYDRILIGDIAAMLGANIYAKRMRNAAEKSYRISREMLHTMIPSKVIDKIKVFWDESSGEFHRRKSSMPSHHRNSTTSSMGDDSIGLDSSDRSGLRRCESTIAKLNFLNQVHSMDDSGGNKDTGVVVDSSKVEIVSTSRALYAENVDDVVIIFTDIVDFSRIAMEISPLEVIDMLHNLFSRFDTLCEKHGVMKLETIGDAYICTTNLFDDDKFGGNVKNAALSALNMAKDMVLATQEVRKPSKLGRRRNSFFETLEIRVGIHVGEVTCGVLGERLPKFTVFGHNVNLAARMEQTCKPNKIRATEAFYNLVAGGGDDWDEYEVVSMKNMGSIGTYIMNPLMQDGLFI</sequence>
<dbReference type="Proteomes" id="UP001530377">
    <property type="component" value="Unassembled WGS sequence"/>
</dbReference>
<dbReference type="InterPro" id="IPR050401">
    <property type="entry name" value="Cyclic_nucleotide_synthase"/>
</dbReference>
<reference evidence="11 12" key="1">
    <citation type="submission" date="2024-10" db="EMBL/GenBank/DDBJ databases">
        <title>Updated reference genomes for cyclostephanoid diatoms.</title>
        <authorList>
            <person name="Roberts W.R."/>
            <person name="Alverson A.J."/>
        </authorList>
    </citation>
    <scope>NUCLEOTIDE SEQUENCE [LARGE SCALE GENOMIC DNA]</scope>
    <source>
        <strain evidence="11 12">AJA228-03</strain>
    </source>
</reference>
<dbReference type="GO" id="GO:0016020">
    <property type="term" value="C:membrane"/>
    <property type="evidence" value="ECO:0007669"/>
    <property type="project" value="UniProtKB-SubCell"/>
</dbReference>
<dbReference type="PANTHER" id="PTHR11920">
    <property type="entry name" value="GUANYLYL CYCLASE"/>
    <property type="match status" value="1"/>
</dbReference>
<evidence type="ECO:0000313" key="12">
    <source>
        <dbReference type="Proteomes" id="UP001530377"/>
    </source>
</evidence>
<dbReference type="Pfam" id="PF00211">
    <property type="entry name" value="Guanylate_cyc"/>
    <property type="match status" value="1"/>
</dbReference>
<feature type="signal peptide" evidence="9">
    <location>
        <begin position="1"/>
        <end position="25"/>
    </location>
</feature>
<feature type="domain" description="Guanylate cyclase" evidence="10">
    <location>
        <begin position="482"/>
        <end position="624"/>
    </location>
</feature>
<evidence type="ECO:0000256" key="4">
    <source>
        <dbReference type="ARBA" id="ARBA00022989"/>
    </source>
</evidence>
<feature type="region of interest" description="Disordered" evidence="8">
    <location>
        <begin position="37"/>
        <end position="115"/>
    </location>
</feature>
<keyword evidence="5" id="KW-0472">Membrane</keyword>
<feature type="compositionally biased region" description="Basic and acidic residues" evidence="8">
    <location>
        <begin position="37"/>
        <end position="56"/>
    </location>
</feature>
<evidence type="ECO:0000259" key="10">
    <source>
        <dbReference type="PROSITE" id="PS50125"/>
    </source>
</evidence>
<dbReference type="InterPro" id="IPR001054">
    <property type="entry name" value="A/G_cyclase"/>
</dbReference>
<dbReference type="InterPro" id="IPR029787">
    <property type="entry name" value="Nucleotide_cyclase"/>
</dbReference>
<accession>A0ABD3SHJ1</accession>
<evidence type="ECO:0000256" key="2">
    <source>
        <dbReference type="ARBA" id="ARBA00022692"/>
    </source>
</evidence>
<evidence type="ECO:0000256" key="6">
    <source>
        <dbReference type="ARBA" id="ARBA00023239"/>
    </source>
</evidence>
<dbReference type="PROSITE" id="PS50125">
    <property type="entry name" value="GUANYLATE_CYCLASE_2"/>
    <property type="match status" value="1"/>
</dbReference>
<protein>
    <recommendedName>
        <fullName evidence="10">Guanylate cyclase domain-containing protein</fullName>
    </recommendedName>
</protein>
<feature type="compositionally biased region" description="Acidic residues" evidence="8">
    <location>
        <begin position="58"/>
        <end position="72"/>
    </location>
</feature>
<feature type="compositionally biased region" description="Basic residues" evidence="8">
    <location>
        <begin position="394"/>
        <end position="406"/>
    </location>
</feature>
<comment type="subcellular location">
    <subcellularLocation>
        <location evidence="1">Membrane</location>
    </subcellularLocation>
</comment>
<keyword evidence="12" id="KW-1185">Reference proteome</keyword>
<evidence type="ECO:0000256" key="8">
    <source>
        <dbReference type="SAM" id="MobiDB-lite"/>
    </source>
</evidence>
<keyword evidence="9" id="KW-0732">Signal</keyword>
<name>A0ABD3SHJ1_9STRA</name>
<dbReference type="SUPFAM" id="SSF55073">
    <property type="entry name" value="Nucleotide cyclase"/>
    <property type="match status" value="1"/>
</dbReference>
<comment type="caution">
    <text evidence="11">The sequence shown here is derived from an EMBL/GenBank/DDBJ whole genome shotgun (WGS) entry which is preliminary data.</text>
</comment>
<dbReference type="SMART" id="SM00044">
    <property type="entry name" value="CYCc"/>
    <property type="match status" value="1"/>
</dbReference>
<dbReference type="PROSITE" id="PS00452">
    <property type="entry name" value="GUANYLATE_CYCLASE_1"/>
    <property type="match status" value="1"/>
</dbReference>
<dbReference type="EMBL" id="JALLPB020000030">
    <property type="protein sequence ID" value="KAL3823762.1"/>
    <property type="molecule type" value="Genomic_DNA"/>
</dbReference>
<dbReference type="GO" id="GO:0016829">
    <property type="term" value="F:lyase activity"/>
    <property type="evidence" value="ECO:0007669"/>
    <property type="project" value="UniProtKB-KW"/>
</dbReference>
<gene>
    <name evidence="11" type="ORF">ACHAXA_004855</name>
</gene>
<dbReference type="Gene3D" id="3.30.450.40">
    <property type="match status" value="1"/>
</dbReference>
<dbReference type="AlphaFoldDB" id="A0ABD3SHJ1"/>
<comment type="similarity">
    <text evidence="7">Belongs to the adenylyl cyclase class-4/guanylyl cyclase family.</text>
</comment>
<dbReference type="PANTHER" id="PTHR11920:SF335">
    <property type="entry name" value="GUANYLATE CYCLASE"/>
    <property type="match status" value="1"/>
</dbReference>
<dbReference type="GO" id="GO:0000166">
    <property type="term" value="F:nucleotide binding"/>
    <property type="evidence" value="ECO:0007669"/>
    <property type="project" value="UniProtKB-KW"/>
</dbReference>
<dbReference type="InterPro" id="IPR029016">
    <property type="entry name" value="GAF-like_dom_sf"/>
</dbReference>
<dbReference type="InterPro" id="IPR018297">
    <property type="entry name" value="A/G_cyclase_CS"/>
</dbReference>
<evidence type="ECO:0000256" key="5">
    <source>
        <dbReference type="ARBA" id="ARBA00023136"/>
    </source>
</evidence>
<evidence type="ECO:0000256" key="7">
    <source>
        <dbReference type="RuleBase" id="RU000405"/>
    </source>
</evidence>
<organism evidence="11 12">
    <name type="scientific">Cyclostephanos tholiformis</name>
    <dbReference type="NCBI Taxonomy" id="382380"/>
    <lineage>
        <taxon>Eukaryota</taxon>
        <taxon>Sar</taxon>
        <taxon>Stramenopiles</taxon>
        <taxon>Ochrophyta</taxon>
        <taxon>Bacillariophyta</taxon>
        <taxon>Coscinodiscophyceae</taxon>
        <taxon>Thalassiosirophycidae</taxon>
        <taxon>Stephanodiscales</taxon>
        <taxon>Stephanodiscaceae</taxon>
        <taxon>Cyclostephanos</taxon>
    </lineage>
</organism>
<dbReference type="SUPFAM" id="SSF55781">
    <property type="entry name" value="GAF domain-like"/>
    <property type="match status" value="1"/>
</dbReference>
<keyword evidence="6 7" id="KW-0456">Lyase</keyword>
<feature type="compositionally biased region" description="Basic and acidic residues" evidence="8">
    <location>
        <begin position="77"/>
        <end position="91"/>
    </location>
</feature>
<keyword evidence="4" id="KW-1133">Transmembrane helix</keyword>
<evidence type="ECO:0000256" key="1">
    <source>
        <dbReference type="ARBA" id="ARBA00004370"/>
    </source>
</evidence>
<dbReference type="CDD" id="cd07302">
    <property type="entry name" value="CHD"/>
    <property type="match status" value="1"/>
</dbReference>
<keyword evidence="2" id="KW-0812">Transmembrane</keyword>